<dbReference type="InterPro" id="IPR047574">
    <property type="entry name" value="AD"/>
</dbReference>
<dbReference type="PaxDb" id="3827-XP_004509862.1"/>
<dbReference type="Pfam" id="PF09793">
    <property type="entry name" value="AD"/>
    <property type="match status" value="1"/>
</dbReference>
<sequence>MAMMEGGDSSNAEEFAVGCLLSIRTTLGDEFEGQVVTFDRPSNILVLQEGFKHGPRRNIRLLKANYIKDFTFLGQAQDPLDPHDCYVDLNVLQSREELAIRQAEADAERIGVGVTNEAQSIFDALSKTLPVRWDKTVIVVMNEVRVSSPYHSECVIGGTPAANDRVKKVLEFERKRLQLRGPGGQ</sequence>
<dbReference type="PANTHER" id="PTHR13542">
    <property type="entry name" value="LSM12 HOMOLOG"/>
    <property type="match status" value="1"/>
</dbReference>
<evidence type="ECO:0000313" key="2">
    <source>
        <dbReference type="Proteomes" id="UP000087171"/>
    </source>
</evidence>
<organism evidence="2 3">
    <name type="scientific">Cicer arietinum</name>
    <name type="common">Chickpea</name>
    <name type="synonym">Garbanzo</name>
    <dbReference type="NCBI Taxonomy" id="3827"/>
    <lineage>
        <taxon>Eukaryota</taxon>
        <taxon>Viridiplantae</taxon>
        <taxon>Streptophyta</taxon>
        <taxon>Embryophyta</taxon>
        <taxon>Tracheophyta</taxon>
        <taxon>Spermatophyta</taxon>
        <taxon>Magnoliopsida</taxon>
        <taxon>eudicotyledons</taxon>
        <taxon>Gunneridae</taxon>
        <taxon>Pentapetalae</taxon>
        <taxon>rosids</taxon>
        <taxon>fabids</taxon>
        <taxon>Fabales</taxon>
        <taxon>Fabaceae</taxon>
        <taxon>Papilionoideae</taxon>
        <taxon>50 kb inversion clade</taxon>
        <taxon>NPAAA clade</taxon>
        <taxon>Hologalegina</taxon>
        <taxon>IRL clade</taxon>
        <taxon>Cicereae</taxon>
        <taxon>Cicer</taxon>
    </lineage>
</organism>
<dbReference type="PROSITE" id="PS52001">
    <property type="entry name" value="AD"/>
    <property type="match status" value="1"/>
</dbReference>
<dbReference type="SMART" id="SM00995">
    <property type="entry name" value="AD"/>
    <property type="match status" value="1"/>
</dbReference>
<dbReference type="eggNOG" id="KOG4401">
    <property type="taxonomic scope" value="Eukaryota"/>
</dbReference>
<dbReference type="GeneID" id="101501434"/>
<evidence type="ECO:0000259" key="1">
    <source>
        <dbReference type="PROSITE" id="PS52001"/>
    </source>
</evidence>
<dbReference type="InterPro" id="IPR048478">
    <property type="entry name" value="LSM12_LSM"/>
</dbReference>
<dbReference type="Pfam" id="PF21166">
    <property type="entry name" value="LSM12_LSM"/>
    <property type="match status" value="1"/>
</dbReference>
<dbReference type="Proteomes" id="UP000087171">
    <property type="component" value="Chromosome Ca7"/>
</dbReference>
<dbReference type="InterPro" id="IPR019181">
    <property type="entry name" value="LSM12_ABD"/>
</dbReference>
<name>A0A1S2YTX7_CICAR</name>
<protein>
    <submittedName>
        <fullName evidence="3">Protein LSM12 homolog</fullName>
    </submittedName>
</protein>
<accession>A0A1S2YTX7</accession>
<dbReference type="AlphaFoldDB" id="A0A1S2YTX7"/>
<reference evidence="2" key="1">
    <citation type="journal article" date="2013" name="Nat. Biotechnol.">
        <title>Draft genome sequence of chickpea (Cicer arietinum) provides a resource for trait improvement.</title>
        <authorList>
            <person name="Varshney R.K."/>
            <person name="Song C."/>
            <person name="Saxena R.K."/>
            <person name="Azam S."/>
            <person name="Yu S."/>
            <person name="Sharpe A.G."/>
            <person name="Cannon S."/>
            <person name="Baek J."/>
            <person name="Rosen B.D."/>
            <person name="Tar'an B."/>
            <person name="Millan T."/>
            <person name="Zhang X."/>
            <person name="Ramsay L.D."/>
            <person name="Iwata A."/>
            <person name="Wang Y."/>
            <person name="Nelson W."/>
            <person name="Farmer A.D."/>
            <person name="Gaur P.M."/>
            <person name="Soderlund C."/>
            <person name="Penmetsa R.V."/>
            <person name="Xu C."/>
            <person name="Bharti A.K."/>
            <person name="He W."/>
            <person name="Winter P."/>
            <person name="Zhao S."/>
            <person name="Hane J.K."/>
            <person name="Carrasquilla-Garcia N."/>
            <person name="Condie J.A."/>
            <person name="Upadhyaya H.D."/>
            <person name="Luo M.C."/>
            <person name="Thudi M."/>
            <person name="Gowda C.L."/>
            <person name="Singh N.P."/>
            <person name="Lichtenzveig J."/>
            <person name="Gali K.K."/>
            <person name="Rubio J."/>
            <person name="Nadarajan N."/>
            <person name="Dolezel J."/>
            <person name="Bansal K.C."/>
            <person name="Xu X."/>
            <person name="Edwards D."/>
            <person name="Zhang G."/>
            <person name="Kahl G."/>
            <person name="Gil J."/>
            <person name="Singh K.B."/>
            <person name="Datta S.K."/>
            <person name="Jackson S.A."/>
            <person name="Wang J."/>
            <person name="Cook D.R."/>
        </authorList>
    </citation>
    <scope>NUCLEOTIDE SEQUENCE [LARGE SCALE GENOMIC DNA]</scope>
    <source>
        <strain evidence="2">cv. CDC Frontier</strain>
    </source>
</reference>
<proteinExistence type="predicted"/>
<reference evidence="3" key="2">
    <citation type="submission" date="2025-08" db="UniProtKB">
        <authorList>
            <consortium name="RefSeq"/>
        </authorList>
    </citation>
    <scope>IDENTIFICATION</scope>
    <source>
        <tissue evidence="3">Etiolated seedlings</tissue>
    </source>
</reference>
<dbReference type="InterPro" id="IPR039683">
    <property type="entry name" value="Lsm12-like"/>
</dbReference>
<dbReference type="KEGG" id="cam:101501434"/>
<evidence type="ECO:0000313" key="3">
    <source>
        <dbReference type="RefSeq" id="XP_004509862.1"/>
    </source>
</evidence>
<dbReference type="STRING" id="3827.A0A1S2YTX7"/>
<feature type="domain" description="AD" evidence="1">
    <location>
        <begin position="85"/>
        <end position="178"/>
    </location>
</feature>
<dbReference type="OrthoDB" id="1057137at2759"/>
<dbReference type="RefSeq" id="XP_004509862.1">
    <property type="nucleotide sequence ID" value="XM_004509805.3"/>
</dbReference>
<gene>
    <name evidence="3" type="primary">LOC101501434</name>
</gene>
<keyword evidence="2" id="KW-1185">Reference proteome</keyword>